<evidence type="ECO:0000256" key="1">
    <source>
        <dbReference type="ARBA" id="ARBA00022729"/>
    </source>
</evidence>
<evidence type="ECO:0000313" key="6">
    <source>
        <dbReference type="Proteomes" id="UP000013063"/>
    </source>
</evidence>
<reference evidence="5 6" key="1">
    <citation type="journal article" date="2013" name="Genome Announc.">
        <title>Draft Genome Sequence for Caulobacter sp. Strain OR37, a Bacterium Tolerant to Heavy Metals.</title>
        <authorList>
            <person name="Utturkar S.M."/>
            <person name="Bollmann A."/>
            <person name="Brzoska R.M."/>
            <person name="Klingeman D.M."/>
            <person name="Epstein S.E."/>
            <person name="Palumbo A.V."/>
            <person name="Brown S.D."/>
        </authorList>
    </citation>
    <scope>NUCLEOTIDE SEQUENCE [LARGE SCALE GENOMIC DNA]</scope>
    <source>
        <strain evidence="5 6">OR37</strain>
    </source>
</reference>
<keyword evidence="1 3" id="KW-0732">Signal</keyword>
<dbReference type="EMBL" id="APMP01000028">
    <property type="protein sequence ID" value="ENZ80644.1"/>
    <property type="molecule type" value="Genomic_DNA"/>
</dbReference>
<protein>
    <recommendedName>
        <fullName evidence="4">Alginate lyase domain-containing protein</fullName>
    </recommendedName>
</protein>
<accession>R0EF28</accession>
<evidence type="ECO:0000256" key="3">
    <source>
        <dbReference type="SAM" id="SignalP"/>
    </source>
</evidence>
<keyword evidence="6" id="KW-1185">Reference proteome</keyword>
<organism evidence="5 6">
    <name type="scientific">Caulobacter vibrioides OR37</name>
    <dbReference type="NCBI Taxonomy" id="1292034"/>
    <lineage>
        <taxon>Bacteria</taxon>
        <taxon>Pseudomonadati</taxon>
        <taxon>Pseudomonadota</taxon>
        <taxon>Alphaproteobacteria</taxon>
        <taxon>Caulobacterales</taxon>
        <taxon>Caulobacteraceae</taxon>
        <taxon>Caulobacter</taxon>
    </lineage>
</organism>
<keyword evidence="2" id="KW-0456">Lyase</keyword>
<dbReference type="AlphaFoldDB" id="R0EF28"/>
<dbReference type="InterPro" id="IPR008397">
    <property type="entry name" value="Alginate_lyase_dom"/>
</dbReference>
<evidence type="ECO:0000313" key="5">
    <source>
        <dbReference type="EMBL" id="ENZ80644.1"/>
    </source>
</evidence>
<dbReference type="PATRIC" id="fig|1292034.3.peg.3441"/>
<feature type="chain" id="PRO_5004348703" description="Alginate lyase domain-containing protein" evidence="3">
    <location>
        <begin position="26"/>
        <end position="425"/>
    </location>
</feature>
<evidence type="ECO:0000256" key="2">
    <source>
        <dbReference type="ARBA" id="ARBA00023239"/>
    </source>
</evidence>
<dbReference type="RefSeq" id="WP_004622689.1">
    <property type="nucleotide sequence ID" value="NZ_APMP01000028.1"/>
</dbReference>
<name>R0EF28_CAUVI</name>
<dbReference type="eggNOG" id="ENOG502Z7SW">
    <property type="taxonomic scope" value="Bacteria"/>
</dbReference>
<dbReference type="OrthoDB" id="7210452at2"/>
<dbReference type="GO" id="GO:0042597">
    <property type="term" value="C:periplasmic space"/>
    <property type="evidence" value="ECO:0007669"/>
    <property type="project" value="InterPro"/>
</dbReference>
<gene>
    <name evidence="5" type="ORF">OR37_03467</name>
</gene>
<dbReference type="STRING" id="1292034.OR37_03467"/>
<feature type="signal peptide" evidence="3">
    <location>
        <begin position="1"/>
        <end position="25"/>
    </location>
</feature>
<dbReference type="Proteomes" id="UP000013063">
    <property type="component" value="Unassembled WGS sequence"/>
</dbReference>
<comment type="caution">
    <text evidence="5">The sequence shown here is derived from an EMBL/GenBank/DDBJ whole genome shotgun (WGS) entry which is preliminary data.</text>
</comment>
<dbReference type="Gene3D" id="1.50.10.100">
    <property type="entry name" value="Chondroitin AC/alginate lyase"/>
    <property type="match status" value="1"/>
</dbReference>
<sequence precursor="true">MVRSVIGGVALCASLLASVPGLALADPVGGAPVCRASDGYAADFGGRRTFRWKPRGLAAAKADRDSPALAPAYKALIARADQALAGPVYSVVDKSRVPPSGDKHDYISMGPYWWPDPARPNGEPYVRRDGEVNPERDTNAFDASRMERMSAAVEALSLAYYFTDDPRYATKAAALLRVWFLDPATRMNPSMTYAQGVPGRTPGRAEGVLDTYRLLRVVESIGVLAPSKVLTAADQKGLERWFADYVQWMRTAPTALEERAAKNNHGIWYDAQLATFALFARQPDLAKAVIAVAGPGRIDPQIQPDGKLPEELARTKALHYSYFALEPLVGLAELGPCVGVDLWRYKGPKGQGIRVAFDYLSPFVGDEAAFPYKDLKPQEATREALPLYDAAAWAYGDAGFAAKADQIAKTEPAAISRLTAPAYRK</sequence>
<dbReference type="GO" id="GO:0016829">
    <property type="term" value="F:lyase activity"/>
    <property type="evidence" value="ECO:0007669"/>
    <property type="project" value="UniProtKB-KW"/>
</dbReference>
<dbReference type="InterPro" id="IPR008929">
    <property type="entry name" value="Chondroitin_lyas"/>
</dbReference>
<proteinExistence type="predicted"/>
<dbReference type="SUPFAM" id="SSF48230">
    <property type="entry name" value="Chondroitin AC/alginate lyase"/>
    <property type="match status" value="1"/>
</dbReference>
<feature type="domain" description="Alginate lyase" evidence="4">
    <location>
        <begin position="91"/>
        <end position="370"/>
    </location>
</feature>
<evidence type="ECO:0000259" key="4">
    <source>
        <dbReference type="Pfam" id="PF05426"/>
    </source>
</evidence>
<dbReference type="Pfam" id="PF05426">
    <property type="entry name" value="Alginate_lyase"/>
    <property type="match status" value="1"/>
</dbReference>